<dbReference type="Proteomes" id="UP000319731">
    <property type="component" value="Unassembled WGS sequence"/>
</dbReference>
<dbReference type="Pfam" id="PF12937">
    <property type="entry name" value="F-box-like"/>
    <property type="match status" value="1"/>
</dbReference>
<accession>A0A507C0Z0</accession>
<proteinExistence type="predicted"/>
<evidence type="ECO:0000259" key="2">
    <source>
        <dbReference type="PROSITE" id="PS50181"/>
    </source>
</evidence>
<dbReference type="InterPro" id="IPR009976">
    <property type="entry name" value="Sec10-like"/>
</dbReference>
<dbReference type="PANTHER" id="PTHR12100:SF1">
    <property type="entry name" value="RECYCLIN-1"/>
    <property type="match status" value="1"/>
</dbReference>
<dbReference type="OrthoDB" id="5554140at2759"/>
<feature type="region of interest" description="Disordered" evidence="1">
    <location>
        <begin position="506"/>
        <end position="533"/>
    </location>
</feature>
<feature type="region of interest" description="Disordered" evidence="1">
    <location>
        <begin position="1"/>
        <end position="20"/>
    </location>
</feature>
<dbReference type="GO" id="GO:0006893">
    <property type="term" value="P:Golgi to plasma membrane transport"/>
    <property type="evidence" value="ECO:0007669"/>
    <property type="project" value="TreeGrafter"/>
</dbReference>
<evidence type="ECO:0000313" key="3">
    <source>
        <dbReference type="EMBL" id="TPX31646.1"/>
    </source>
</evidence>
<dbReference type="EMBL" id="QEAO01000041">
    <property type="protein sequence ID" value="TPX31646.1"/>
    <property type="molecule type" value="Genomic_DNA"/>
</dbReference>
<dbReference type="SUPFAM" id="SSF81383">
    <property type="entry name" value="F-box domain"/>
    <property type="match status" value="1"/>
</dbReference>
<feature type="compositionally biased region" description="Pro residues" evidence="1">
    <location>
        <begin position="1"/>
        <end position="16"/>
    </location>
</feature>
<dbReference type="GeneID" id="42006296"/>
<dbReference type="CDD" id="cd09917">
    <property type="entry name" value="F-box_SF"/>
    <property type="match status" value="1"/>
</dbReference>
<sequence>MAPKKPTNPPSKPSPPKTLTSLPPDLIVRIFTYVPVPDLAKVARTSRRLKIIAYADGVYEPKLRYLGIPAPANSDENLHASETDSHISVKLKQLPGGHMLASGAAYLETGTLWGGFDPTPPGSGRNSVGGVNPMAPGVAVQDVEPSLISQDTLDPFAPQTQPNIYQQLNSNGMLAPPKKSTLTIGAGGLRGAVVSGSVSNSSIGIASTRSPSGKVVRQSSGLPQRAARDAFKRIYAELSPYYVDFRKRGKDSRVFRDFKDLIEIATVLRRLKLFGNAKFITDYEDINFALDTTMEWFESMILAQFDRAYDKEDIEEMRRNAVAAYQLNGGAACVQLFISKNPIFFDHTFNPSLVATKLPPPTSSDDHRGYALADDFAKFMDHMLTNCRKQATIVFQVFLPDMHAMTLFVNKVFEDSIAEYLSAVLEAARTGGDMTVYLHTLATAVYCCTQFLDFISSVPNVPVEADRVAVAITGVFRPYTDAYLMQELDHMQRVFAAELSKFNKRKRNSGEVLNTPPQQRKNRRFQGDEREKHKRQVLSTVRTVLFAPIALGKTLTLTGNNRVKPQEQGLLGDDDEISSPIEDTMKLPFSSKEAATYDLDDDSLNALISLELCLNLMHTNKEALGRCLVITNACMKDKMIKNVEKIFCSLIDIVSEKHLRPALDNAVSRLGMPLGSTGDLAAPVEDNMDSIQFFELIHIADLVQQMIDVYYQEDVKPWIDESDFLSDVAVDKKTFERLLDDKVAQGMDKAIQILVAQVEAILVGEQKPKDFNPTDKAAVIDVKETVACGKVLACLVTNLKQLSAVTDKNTLEVFYGEIGIRLFNVLIKNIKRQQISQTGAMQLIFDLNKYYSWASSLHVPHVTKLFVVLKEVGNLFLAEGGQDLKTLIHDQHVYGSALKIEEIYELLQSRTDYKKIQKYVESKECCIQ</sequence>
<dbReference type="Gene3D" id="1.20.1280.50">
    <property type="match status" value="1"/>
</dbReference>
<dbReference type="SMART" id="SM00256">
    <property type="entry name" value="FBOX"/>
    <property type="match status" value="1"/>
</dbReference>
<feature type="domain" description="F-box" evidence="2">
    <location>
        <begin position="16"/>
        <end position="62"/>
    </location>
</feature>
<dbReference type="RefSeq" id="XP_031023020.1">
    <property type="nucleotide sequence ID" value="XM_031170999.1"/>
</dbReference>
<dbReference type="PANTHER" id="PTHR12100">
    <property type="entry name" value="SEC10"/>
    <property type="match status" value="1"/>
</dbReference>
<keyword evidence="4" id="KW-1185">Reference proteome</keyword>
<comment type="caution">
    <text evidence="3">The sequence shown here is derived from an EMBL/GenBank/DDBJ whole genome shotgun (WGS) entry which is preliminary data.</text>
</comment>
<dbReference type="GO" id="GO:0000145">
    <property type="term" value="C:exocyst"/>
    <property type="evidence" value="ECO:0007669"/>
    <property type="project" value="TreeGrafter"/>
</dbReference>
<dbReference type="Pfam" id="PF07393">
    <property type="entry name" value="Sec10_HB"/>
    <property type="match status" value="1"/>
</dbReference>
<name>A0A507C0Z0_9FUNG</name>
<dbReference type="STRING" id="1806994.A0A507C0Z0"/>
<evidence type="ECO:0000256" key="1">
    <source>
        <dbReference type="SAM" id="MobiDB-lite"/>
    </source>
</evidence>
<dbReference type="InterPro" id="IPR001810">
    <property type="entry name" value="F-box_dom"/>
</dbReference>
<gene>
    <name evidence="3" type="ORF">SmJEL517_g05071</name>
</gene>
<organism evidence="3 4">
    <name type="scientific">Synchytrium microbalum</name>
    <dbReference type="NCBI Taxonomy" id="1806994"/>
    <lineage>
        <taxon>Eukaryota</taxon>
        <taxon>Fungi</taxon>
        <taxon>Fungi incertae sedis</taxon>
        <taxon>Chytridiomycota</taxon>
        <taxon>Chytridiomycota incertae sedis</taxon>
        <taxon>Chytridiomycetes</taxon>
        <taxon>Synchytriales</taxon>
        <taxon>Synchytriaceae</taxon>
        <taxon>Synchytrium</taxon>
    </lineage>
</organism>
<protein>
    <recommendedName>
        <fullName evidence="2">F-box domain-containing protein</fullName>
    </recommendedName>
</protein>
<reference evidence="3 4" key="1">
    <citation type="journal article" date="2019" name="Sci. Rep.">
        <title>Comparative genomics of chytrid fungi reveal insights into the obligate biotrophic and pathogenic lifestyle of Synchytrium endobioticum.</title>
        <authorList>
            <person name="van de Vossenberg B.T.L.H."/>
            <person name="Warris S."/>
            <person name="Nguyen H.D.T."/>
            <person name="van Gent-Pelzer M.P.E."/>
            <person name="Joly D.L."/>
            <person name="van de Geest H.C."/>
            <person name="Bonants P.J.M."/>
            <person name="Smith D.S."/>
            <person name="Levesque C.A."/>
            <person name="van der Lee T.A.J."/>
        </authorList>
    </citation>
    <scope>NUCLEOTIDE SEQUENCE [LARGE SCALE GENOMIC DNA]</scope>
    <source>
        <strain evidence="3 4">JEL517</strain>
    </source>
</reference>
<evidence type="ECO:0000313" key="4">
    <source>
        <dbReference type="Proteomes" id="UP000319731"/>
    </source>
</evidence>
<dbReference type="AlphaFoldDB" id="A0A507C0Z0"/>
<dbReference type="InterPro" id="IPR048627">
    <property type="entry name" value="Sec10_HB"/>
</dbReference>
<dbReference type="PROSITE" id="PS50181">
    <property type="entry name" value="FBOX"/>
    <property type="match status" value="1"/>
</dbReference>
<dbReference type="GO" id="GO:0006887">
    <property type="term" value="P:exocytosis"/>
    <property type="evidence" value="ECO:0007669"/>
    <property type="project" value="TreeGrafter"/>
</dbReference>
<dbReference type="InterPro" id="IPR036047">
    <property type="entry name" value="F-box-like_dom_sf"/>
</dbReference>